<accession>A0AAP0NMP3</accession>
<dbReference type="Pfam" id="PF14111">
    <property type="entry name" value="DUF4283"/>
    <property type="match status" value="1"/>
</dbReference>
<feature type="compositionally biased region" description="Polar residues" evidence="1">
    <location>
        <begin position="233"/>
        <end position="243"/>
    </location>
</feature>
<gene>
    <name evidence="3" type="ORF">Scep_018874</name>
</gene>
<name>A0AAP0NMP3_9MAGN</name>
<dbReference type="AlphaFoldDB" id="A0AAP0NMP3"/>
<evidence type="ECO:0000256" key="1">
    <source>
        <dbReference type="SAM" id="MobiDB-lite"/>
    </source>
</evidence>
<organism evidence="3 4">
    <name type="scientific">Stephania cephalantha</name>
    <dbReference type="NCBI Taxonomy" id="152367"/>
    <lineage>
        <taxon>Eukaryota</taxon>
        <taxon>Viridiplantae</taxon>
        <taxon>Streptophyta</taxon>
        <taxon>Embryophyta</taxon>
        <taxon>Tracheophyta</taxon>
        <taxon>Spermatophyta</taxon>
        <taxon>Magnoliopsida</taxon>
        <taxon>Ranunculales</taxon>
        <taxon>Menispermaceae</taxon>
        <taxon>Menispermoideae</taxon>
        <taxon>Cissampelideae</taxon>
        <taxon>Stephania</taxon>
    </lineage>
</organism>
<protein>
    <recommendedName>
        <fullName evidence="2">DUF4283 domain-containing protein</fullName>
    </recommendedName>
</protein>
<sequence length="286" mass="31450">MASAPNEEVMVTNEVMVGVNEGNVRPITHDVGITDAERNRASYRSKLFVVVKLMGRSIEYKAICTRIQELWRLMGEFRVVDMDNHFFLIQLSNEEDVMKALLQRPWTIMGDGRLPTATRMPHCPTVLKPVEDLSVPRERNNSSESLVAWPPVKGPAEEDSLFGTWMLAPQKTRRSPKNVGGNQGNTTVTAALKSSGSRFDALNSVVTPFSFDPTVDKSQPKGYHVICKETNSEGASISSNKRNGPSKGKQAEKNIVGQGPMIASTNPALQAASHAPKLAQKNKRHA</sequence>
<feature type="domain" description="DUF4283" evidence="2">
    <location>
        <begin position="46"/>
        <end position="110"/>
    </location>
</feature>
<reference evidence="3 4" key="1">
    <citation type="submission" date="2024-01" db="EMBL/GenBank/DDBJ databases">
        <title>Genome assemblies of Stephania.</title>
        <authorList>
            <person name="Yang L."/>
        </authorList>
    </citation>
    <scope>NUCLEOTIDE SEQUENCE [LARGE SCALE GENOMIC DNA]</scope>
    <source>
        <strain evidence="3">JXDWG</strain>
        <tissue evidence="3">Leaf</tissue>
    </source>
</reference>
<comment type="caution">
    <text evidence="3">The sequence shown here is derived from an EMBL/GenBank/DDBJ whole genome shotgun (WGS) entry which is preliminary data.</text>
</comment>
<evidence type="ECO:0000259" key="2">
    <source>
        <dbReference type="Pfam" id="PF14111"/>
    </source>
</evidence>
<proteinExistence type="predicted"/>
<evidence type="ECO:0000313" key="4">
    <source>
        <dbReference type="Proteomes" id="UP001419268"/>
    </source>
</evidence>
<dbReference type="EMBL" id="JBBNAG010000008">
    <property type="protein sequence ID" value="KAK9111355.1"/>
    <property type="molecule type" value="Genomic_DNA"/>
</dbReference>
<dbReference type="Proteomes" id="UP001419268">
    <property type="component" value="Unassembled WGS sequence"/>
</dbReference>
<dbReference type="InterPro" id="IPR025558">
    <property type="entry name" value="DUF4283"/>
</dbReference>
<feature type="region of interest" description="Disordered" evidence="1">
    <location>
        <begin position="233"/>
        <end position="286"/>
    </location>
</feature>
<evidence type="ECO:0000313" key="3">
    <source>
        <dbReference type="EMBL" id="KAK9111355.1"/>
    </source>
</evidence>
<keyword evidence="4" id="KW-1185">Reference proteome</keyword>